<dbReference type="Proteomes" id="UP000198528">
    <property type="component" value="Unassembled WGS sequence"/>
</dbReference>
<sequence>MAVLLLRLSGPMQSWGDSSRFVRRTTRTEPTKSGVVGMLASALGRSREDALDDLAQLEFGVRADQPGSLMVDFQTERPAEGRGKPMPLSYRYYLADAKFLVALAGPHDQLEAIDHALRNPRWPLYLGRRSCPPDVAPSMGVTDRYRDVREALAAEPWIASKKFRQTHRGLAELEVSCDAREGDPAESQADHPVSFSGAGRTYASRGVYRFRVPLTQLSGEGAVGTASGEKRESTLPHNPMGFF</sequence>
<name>A0A1G6NGR6_9ACTN</name>
<keyword evidence="1" id="KW-0051">Antiviral defense</keyword>
<dbReference type="CDD" id="cd09756">
    <property type="entry name" value="Cas5_I-E"/>
    <property type="match status" value="1"/>
</dbReference>
<dbReference type="RefSeq" id="WP_090847851.1">
    <property type="nucleotide sequence ID" value="NZ_FMZL01000036.1"/>
</dbReference>
<dbReference type="InterPro" id="IPR010147">
    <property type="entry name" value="CRISPR-assoc_prot_CasD"/>
</dbReference>
<reference evidence="4" key="1">
    <citation type="submission" date="2016-10" db="EMBL/GenBank/DDBJ databases">
        <authorList>
            <person name="Varghese N."/>
            <person name="Submissions S."/>
        </authorList>
    </citation>
    <scope>NUCLEOTIDE SEQUENCE [LARGE SCALE GENOMIC DNA]</scope>
    <source>
        <strain evidence="4">DSM 22619</strain>
    </source>
</reference>
<evidence type="ECO:0000313" key="3">
    <source>
        <dbReference type="EMBL" id="SDC67008.1"/>
    </source>
</evidence>
<dbReference type="GO" id="GO:0043571">
    <property type="term" value="P:maintenance of CRISPR repeat elements"/>
    <property type="evidence" value="ECO:0007669"/>
    <property type="project" value="InterPro"/>
</dbReference>
<dbReference type="Gene3D" id="3.30.70.2660">
    <property type="match status" value="1"/>
</dbReference>
<evidence type="ECO:0000313" key="4">
    <source>
        <dbReference type="Proteomes" id="UP000198528"/>
    </source>
</evidence>
<accession>A0A1G6NGR6</accession>
<dbReference type="NCBIfam" id="TIGR01868">
    <property type="entry name" value="casD_Cas5e"/>
    <property type="match status" value="1"/>
</dbReference>
<evidence type="ECO:0000256" key="1">
    <source>
        <dbReference type="ARBA" id="ARBA00023118"/>
    </source>
</evidence>
<protein>
    <submittedName>
        <fullName evidence="3">CRISPR-associated protein, Cas5e family</fullName>
    </submittedName>
</protein>
<keyword evidence="4" id="KW-1185">Reference proteome</keyword>
<evidence type="ECO:0000256" key="2">
    <source>
        <dbReference type="SAM" id="MobiDB-lite"/>
    </source>
</evidence>
<proteinExistence type="predicted"/>
<gene>
    <name evidence="3" type="ORF">SAMN04487824_1364</name>
</gene>
<dbReference type="GO" id="GO:0051607">
    <property type="term" value="P:defense response to virus"/>
    <property type="evidence" value="ECO:0007669"/>
    <property type="project" value="UniProtKB-KW"/>
</dbReference>
<organism evidence="3 4">
    <name type="scientific">Parafannyhessea umbonata</name>
    <dbReference type="NCBI Taxonomy" id="604330"/>
    <lineage>
        <taxon>Bacteria</taxon>
        <taxon>Bacillati</taxon>
        <taxon>Actinomycetota</taxon>
        <taxon>Coriobacteriia</taxon>
        <taxon>Coriobacteriales</taxon>
        <taxon>Atopobiaceae</taxon>
        <taxon>Parafannyhessea</taxon>
    </lineage>
</organism>
<dbReference type="GO" id="GO:0003723">
    <property type="term" value="F:RNA binding"/>
    <property type="evidence" value="ECO:0007669"/>
    <property type="project" value="InterPro"/>
</dbReference>
<feature type="region of interest" description="Disordered" evidence="2">
    <location>
        <begin position="220"/>
        <end position="243"/>
    </location>
</feature>
<dbReference type="EMBL" id="FMZL01000036">
    <property type="protein sequence ID" value="SDC67008.1"/>
    <property type="molecule type" value="Genomic_DNA"/>
</dbReference>
<dbReference type="STRING" id="604330.SAMN04489857_1170"/>
<dbReference type="AlphaFoldDB" id="A0A1G6NGR6"/>
<dbReference type="Pfam" id="PF09704">
    <property type="entry name" value="Cas_Cas5d"/>
    <property type="match status" value="1"/>
</dbReference>
<dbReference type="InterPro" id="IPR013422">
    <property type="entry name" value="CRISPR-assoc_prot_Cas5_N"/>
</dbReference>
<dbReference type="InterPro" id="IPR021124">
    <property type="entry name" value="CRISPR-assoc_prot_Cas5"/>
</dbReference>
<dbReference type="NCBIfam" id="TIGR02593">
    <property type="entry name" value="CRISPR_cas5"/>
    <property type="match status" value="1"/>
</dbReference>